<dbReference type="GO" id="GO:0019915">
    <property type="term" value="P:lipid storage"/>
    <property type="evidence" value="ECO:0007669"/>
    <property type="project" value="UniProtKB-ARBA"/>
</dbReference>
<dbReference type="Proteomes" id="UP000024635">
    <property type="component" value="Unassembled WGS sequence"/>
</dbReference>
<dbReference type="InterPro" id="IPR000582">
    <property type="entry name" value="Acyl-CoA-binding_protein"/>
</dbReference>
<dbReference type="InterPro" id="IPR014352">
    <property type="entry name" value="FERM/acyl-CoA-bd_prot_sf"/>
</dbReference>
<feature type="region of interest" description="Disordered" evidence="3">
    <location>
        <begin position="143"/>
        <end position="223"/>
    </location>
</feature>
<evidence type="ECO:0000313" key="6">
    <source>
        <dbReference type="EMBL" id="EYC02446.1"/>
    </source>
</evidence>
<evidence type="ECO:0000256" key="1">
    <source>
        <dbReference type="ARBA" id="ARBA00023121"/>
    </source>
</evidence>
<reference evidence="7" key="1">
    <citation type="journal article" date="2015" name="Nat. Genet.">
        <title>The genome and transcriptome of the zoonotic hookworm Ancylostoma ceylanicum identify infection-specific gene families.</title>
        <authorList>
            <person name="Schwarz E.M."/>
            <person name="Hu Y."/>
            <person name="Antoshechkin I."/>
            <person name="Miller M.M."/>
            <person name="Sternberg P.W."/>
            <person name="Aroian R.V."/>
        </authorList>
    </citation>
    <scope>NUCLEOTIDE SEQUENCE</scope>
    <source>
        <strain evidence="7">HY135</strain>
    </source>
</reference>
<gene>
    <name evidence="6" type="primary">Acey_s0100.g3309</name>
    <name evidence="6" type="synonym">Acey-maa-1</name>
    <name evidence="6" type="ORF">Y032_0100g3309</name>
</gene>
<keyword evidence="4" id="KW-0472">Membrane</keyword>
<dbReference type="PROSITE" id="PS51228">
    <property type="entry name" value="ACB_2"/>
    <property type="match status" value="1"/>
</dbReference>
<dbReference type="PANTHER" id="PTHR23310:SF120">
    <property type="entry name" value="ACYL-COA-BINDING PROTEIN HOMOLOG 3"/>
    <property type="match status" value="1"/>
</dbReference>
<dbReference type="Gene3D" id="1.20.80.10">
    <property type="match status" value="1"/>
</dbReference>
<name>A0A016TIA9_9BILA</name>
<dbReference type="InterPro" id="IPR022408">
    <property type="entry name" value="Acyl-CoA-binding_prot_CS"/>
</dbReference>
<proteinExistence type="predicted"/>
<keyword evidence="4" id="KW-1133">Transmembrane helix</keyword>
<dbReference type="STRING" id="53326.A0A016TIA9"/>
<evidence type="ECO:0000256" key="2">
    <source>
        <dbReference type="ARBA" id="ARBA00059808"/>
    </source>
</evidence>
<keyword evidence="7" id="KW-1185">Reference proteome</keyword>
<dbReference type="AlphaFoldDB" id="A0A016TIA9"/>
<feature type="domain" description="ACB" evidence="5">
    <location>
        <begin position="26"/>
        <end position="115"/>
    </location>
</feature>
<keyword evidence="1" id="KW-0446">Lipid-binding</keyword>
<dbReference type="PRINTS" id="PR00689">
    <property type="entry name" value="ACOABINDINGP"/>
</dbReference>
<accession>A0A016TIA9</accession>
<feature type="compositionally biased region" description="Basic and acidic residues" evidence="3">
    <location>
        <begin position="196"/>
        <end position="223"/>
    </location>
</feature>
<dbReference type="PANTHER" id="PTHR23310">
    <property type="entry name" value="ACYL-COA-BINDING PROTEIN, ACBP"/>
    <property type="match status" value="1"/>
</dbReference>
<dbReference type="Pfam" id="PF00887">
    <property type="entry name" value="ACBP"/>
    <property type="match status" value="1"/>
</dbReference>
<protein>
    <recommendedName>
        <fullName evidence="5">ACB domain-containing protein</fullName>
    </recommendedName>
</protein>
<dbReference type="PROSITE" id="PS00880">
    <property type="entry name" value="ACB_1"/>
    <property type="match status" value="1"/>
</dbReference>
<comment type="function">
    <text evidence="2">Binds medium- and long-chain acyl-CoA esters with very high affinity and may function as an intracellular carrier of acyl-CoA esters.</text>
</comment>
<dbReference type="EMBL" id="JARK01001436">
    <property type="protein sequence ID" value="EYC02446.1"/>
    <property type="molecule type" value="Genomic_DNA"/>
</dbReference>
<dbReference type="GO" id="GO:0000062">
    <property type="term" value="F:fatty-acyl-CoA binding"/>
    <property type="evidence" value="ECO:0007669"/>
    <property type="project" value="InterPro"/>
</dbReference>
<dbReference type="GO" id="GO:0005737">
    <property type="term" value="C:cytoplasm"/>
    <property type="evidence" value="ECO:0007669"/>
    <property type="project" value="TreeGrafter"/>
</dbReference>
<evidence type="ECO:0000256" key="3">
    <source>
        <dbReference type="SAM" id="MobiDB-lite"/>
    </source>
</evidence>
<evidence type="ECO:0000256" key="4">
    <source>
        <dbReference type="SAM" id="Phobius"/>
    </source>
</evidence>
<keyword evidence="4" id="KW-0812">Transmembrane</keyword>
<evidence type="ECO:0000259" key="5">
    <source>
        <dbReference type="PROSITE" id="PS51228"/>
    </source>
</evidence>
<dbReference type="GO" id="GO:0006631">
    <property type="term" value="P:fatty acid metabolic process"/>
    <property type="evidence" value="ECO:0007669"/>
    <property type="project" value="TreeGrafter"/>
</dbReference>
<dbReference type="OrthoDB" id="71307at2759"/>
<comment type="caution">
    <text evidence="6">The sequence shown here is derived from an EMBL/GenBank/DDBJ whole genome shotgun (WGS) entry which is preliminary data.</text>
</comment>
<evidence type="ECO:0000313" key="7">
    <source>
        <dbReference type="Proteomes" id="UP000024635"/>
    </source>
</evidence>
<sequence length="299" mass="34133">MILESQAPTMEMAPSLFTRSGESQNVDDKFLAAVEIVQNMPKDGPVTTTTNEKLAFYSLYKQATVGPCNTLQPPFWDVVARYKWDAWNNLGSMDPSQAKATYINKVLRKVLLVSREHDIEEWMQSELFEKLLPKFTTLGLRPSVRKNRHQSSIEEGSDEPISRPEAVDEEEHNESRTRSPSESATSCADYEDDDGEGRRSRASHREDSFDELDSPHRDRSDSVLKKYTHKIEDELRVIKRQITNLATAAEDRHTSLKGIFKGAMPVVPSGISWKTLVILIVWPFIANYLLRIFRYIIGI</sequence>
<feature type="transmembrane region" description="Helical" evidence="4">
    <location>
        <begin position="271"/>
        <end position="290"/>
    </location>
</feature>
<dbReference type="InterPro" id="IPR035984">
    <property type="entry name" value="Acyl-CoA-binding_sf"/>
</dbReference>
<dbReference type="FunFam" id="1.20.80.10:FF:000010">
    <property type="entry name" value="Acyl-CoA-binding domain-containing protein 5"/>
    <property type="match status" value="1"/>
</dbReference>
<organism evidence="6 7">
    <name type="scientific">Ancylostoma ceylanicum</name>
    <dbReference type="NCBI Taxonomy" id="53326"/>
    <lineage>
        <taxon>Eukaryota</taxon>
        <taxon>Metazoa</taxon>
        <taxon>Ecdysozoa</taxon>
        <taxon>Nematoda</taxon>
        <taxon>Chromadorea</taxon>
        <taxon>Rhabditida</taxon>
        <taxon>Rhabditina</taxon>
        <taxon>Rhabditomorpha</taxon>
        <taxon>Strongyloidea</taxon>
        <taxon>Ancylostomatidae</taxon>
        <taxon>Ancylostomatinae</taxon>
        <taxon>Ancylostoma</taxon>
    </lineage>
</organism>
<dbReference type="SUPFAM" id="SSF47027">
    <property type="entry name" value="Acyl-CoA binding protein"/>
    <property type="match status" value="1"/>
</dbReference>